<evidence type="ECO:0000313" key="14">
    <source>
        <dbReference type="Proteomes" id="UP000295341"/>
    </source>
</evidence>
<dbReference type="GO" id="GO:0005886">
    <property type="term" value="C:plasma membrane"/>
    <property type="evidence" value="ECO:0007669"/>
    <property type="project" value="UniProtKB-SubCell"/>
</dbReference>
<dbReference type="AlphaFoldDB" id="A0A4R7P9U7"/>
<feature type="transmembrane region" description="Helical" evidence="11">
    <location>
        <begin position="28"/>
        <end position="50"/>
    </location>
</feature>
<accession>A0A4R7P9U7</accession>
<dbReference type="Pfam" id="PF12019">
    <property type="entry name" value="GspH"/>
    <property type="match status" value="1"/>
</dbReference>
<evidence type="ECO:0000259" key="12">
    <source>
        <dbReference type="Pfam" id="PF12019"/>
    </source>
</evidence>
<dbReference type="EMBL" id="SOBT01000008">
    <property type="protein sequence ID" value="TDU30785.1"/>
    <property type="molecule type" value="Genomic_DNA"/>
</dbReference>
<protein>
    <recommendedName>
        <fullName evidence="2">Type II secretion system protein H</fullName>
    </recommendedName>
    <alternativeName>
        <fullName evidence="10">General secretion pathway protein H</fullName>
    </alternativeName>
</protein>
<comment type="caution">
    <text evidence="13">The sequence shown here is derived from an EMBL/GenBank/DDBJ whole genome shotgun (WGS) entry which is preliminary data.</text>
</comment>
<keyword evidence="3" id="KW-1003">Cell membrane</keyword>
<dbReference type="GO" id="GO:0015627">
    <property type="term" value="C:type II protein secretion system complex"/>
    <property type="evidence" value="ECO:0007669"/>
    <property type="project" value="InterPro"/>
</dbReference>
<feature type="domain" description="General secretion pathway GspH" evidence="12">
    <location>
        <begin position="59"/>
        <end position="191"/>
    </location>
</feature>
<proteinExistence type="inferred from homology"/>
<dbReference type="InterPro" id="IPR022346">
    <property type="entry name" value="T2SS_GspH"/>
</dbReference>
<evidence type="ECO:0000256" key="1">
    <source>
        <dbReference type="ARBA" id="ARBA00004377"/>
    </source>
</evidence>
<organism evidence="13 14">
    <name type="scientific">Panacagrimonas perspica</name>
    <dbReference type="NCBI Taxonomy" id="381431"/>
    <lineage>
        <taxon>Bacteria</taxon>
        <taxon>Pseudomonadati</taxon>
        <taxon>Pseudomonadota</taxon>
        <taxon>Gammaproteobacteria</taxon>
        <taxon>Nevskiales</taxon>
        <taxon>Nevskiaceae</taxon>
        <taxon>Panacagrimonas</taxon>
    </lineage>
</organism>
<keyword evidence="4" id="KW-0488">Methylation</keyword>
<evidence type="ECO:0000313" key="13">
    <source>
        <dbReference type="EMBL" id="TDU30785.1"/>
    </source>
</evidence>
<keyword evidence="6 11" id="KW-0812">Transmembrane</keyword>
<dbReference type="NCBIfam" id="TIGR02532">
    <property type="entry name" value="IV_pilin_GFxxxE"/>
    <property type="match status" value="1"/>
</dbReference>
<sequence length="196" mass="20759">MEKPNPSNADAHASRRAGTPAGFTLIELVTTMALLLLIVMSTAPSFAAIVERSRLRTVVERLRADITLTHTEALLRHRTVVLSFHRSEDGQEWCYGLSLADRCDCRIASGPGACELDEGVSTRVTGADSPGVRSAALPFALNGGRLIVPGARPTLTAGSARFASAHGQAEVRVASTGRVRLCSPAGDQRLVSLEPC</sequence>
<dbReference type="PROSITE" id="PS00409">
    <property type="entry name" value="PROKAR_NTER_METHYL"/>
    <property type="match status" value="1"/>
</dbReference>
<keyword evidence="14" id="KW-1185">Reference proteome</keyword>
<dbReference type="OrthoDB" id="6039229at2"/>
<evidence type="ECO:0000256" key="2">
    <source>
        <dbReference type="ARBA" id="ARBA00021549"/>
    </source>
</evidence>
<dbReference type="RefSeq" id="WP_133879427.1">
    <property type="nucleotide sequence ID" value="NZ_MWIN01000023.1"/>
</dbReference>
<evidence type="ECO:0000256" key="3">
    <source>
        <dbReference type="ARBA" id="ARBA00022475"/>
    </source>
</evidence>
<dbReference type="InterPro" id="IPR012902">
    <property type="entry name" value="N_methyl_site"/>
</dbReference>
<dbReference type="Gene3D" id="3.55.40.10">
    <property type="entry name" value="minor pseudopilin epsh domain"/>
    <property type="match status" value="1"/>
</dbReference>
<evidence type="ECO:0000256" key="11">
    <source>
        <dbReference type="SAM" id="Phobius"/>
    </source>
</evidence>
<comment type="similarity">
    <text evidence="9">Belongs to the GSP H family.</text>
</comment>
<gene>
    <name evidence="13" type="ORF">DFR24_0139</name>
</gene>
<reference evidence="13 14" key="1">
    <citation type="submission" date="2019-03" db="EMBL/GenBank/DDBJ databases">
        <title>Genomic Encyclopedia of Type Strains, Phase IV (KMG-IV): sequencing the most valuable type-strain genomes for metagenomic binning, comparative biology and taxonomic classification.</title>
        <authorList>
            <person name="Goeker M."/>
        </authorList>
    </citation>
    <scope>NUCLEOTIDE SEQUENCE [LARGE SCALE GENOMIC DNA]</scope>
    <source>
        <strain evidence="13 14">DSM 26377</strain>
    </source>
</reference>
<name>A0A4R7P9U7_9GAMM</name>
<dbReference type="InterPro" id="IPR045584">
    <property type="entry name" value="Pilin-like"/>
</dbReference>
<comment type="subcellular location">
    <subcellularLocation>
        <location evidence="1">Cell inner membrane</location>
        <topology evidence="1">Single-pass membrane protein</topology>
    </subcellularLocation>
</comment>
<dbReference type="SUPFAM" id="SSF54523">
    <property type="entry name" value="Pili subunits"/>
    <property type="match status" value="1"/>
</dbReference>
<keyword evidence="5" id="KW-0997">Cell inner membrane</keyword>
<keyword evidence="8 11" id="KW-0472">Membrane</keyword>
<evidence type="ECO:0000256" key="4">
    <source>
        <dbReference type="ARBA" id="ARBA00022481"/>
    </source>
</evidence>
<dbReference type="Proteomes" id="UP000295341">
    <property type="component" value="Unassembled WGS sequence"/>
</dbReference>
<evidence type="ECO:0000256" key="6">
    <source>
        <dbReference type="ARBA" id="ARBA00022692"/>
    </source>
</evidence>
<dbReference type="GO" id="GO:0015628">
    <property type="term" value="P:protein secretion by the type II secretion system"/>
    <property type="evidence" value="ECO:0007669"/>
    <property type="project" value="InterPro"/>
</dbReference>
<keyword evidence="7 11" id="KW-1133">Transmembrane helix</keyword>
<evidence type="ECO:0000256" key="8">
    <source>
        <dbReference type="ARBA" id="ARBA00023136"/>
    </source>
</evidence>
<evidence type="ECO:0000256" key="5">
    <source>
        <dbReference type="ARBA" id="ARBA00022519"/>
    </source>
</evidence>
<evidence type="ECO:0000256" key="9">
    <source>
        <dbReference type="ARBA" id="ARBA00025772"/>
    </source>
</evidence>
<evidence type="ECO:0000256" key="10">
    <source>
        <dbReference type="ARBA" id="ARBA00030775"/>
    </source>
</evidence>
<evidence type="ECO:0000256" key="7">
    <source>
        <dbReference type="ARBA" id="ARBA00022989"/>
    </source>
</evidence>